<protein>
    <submittedName>
        <fullName evidence="1">Uncharacterized protein</fullName>
    </submittedName>
</protein>
<reference evidence="1 2" key="1">
    <citation type="submission" date="2021-02" db="EMBL/GenBank/DDBJ databases">
        <title>Niveibacterium changnyeongensis HC41.</title>
        <authorList>
            <person name="Kang M."/>
        </authorList>
    </citation>
    <scope>NUCLEOTIDE SEQUENCE [LARGE SCALE GENOMIC DNA]</scope>
    <source>
        <strain evidence="1 2">HC41</strain>
    </source>
</reference>
<evidence type="ECO:0000313" key="2">
    <source>
        <dbReference type="Proteomes" id="UP000663570"/>
    </source>
</evidence>
<evidence type="ECO:0000313" key="1">
    <source>
        <dbReference type="EMBL" id="QSI77773.1"/>
    </source>
</evidence>
<dbReference type="Proteomes" id="UP000663570">
    <property type="component" value="Chromosome"/>
</dbReference>
<dbReference type="EMBL" id="CP071060">
    <property type="protein sequence ID" value="QSI77773.1"/>
    <property type="molecule type" value="Genomic_DNA"/>
</dbReference>
<proteinExistence type="predicted"/>
<name>A0ABX7MAM1_9RHOO</name>
<organism evidence="1 2">
    <name type="scientific">Niveibacterium microcysteis</name>
    <dbReference type="NCBI Taxonomy" id="2811415"/>
    <lineage>
        <taxon>Bacteria</taxon>
        <taxon>Pseudomonadati</taxon>
        <taxon>Pseudomonadota</taxon>
        <taxon>Betaproteobacteria</taxon>
        <taxon>Rhodocyclales</taxon>
        <taxon>Rhodocyclaceae</taxon>
        <taxon>Niveibacterium</taxon>
    </lineage>
</organism>
<dbReference type="RefSeq" id="WP_206255095.1">
    <property type="nucleotide sequence ID" value="NZ_CP071060.1"/>
</dbReference>
<accession>A0ABX7MAM1</accession>
<sequence length="84" mass="9677">MKFIALRVRPSLVVHGYTPDNTEIVEHMDEAPFADKLVAIERIQSISDRYLLVTGSHGRVMYWEYEGGFDEVRRRLEQAGLLIA</sequence>
<keyword evidence="2" id="KW-1185">Reference proteome</keyword>
<gene>
    <name evidence="1" type="ORF">JY500_03715</name>
</gene>